<gene>
    <name evidence="2" type="ORF">FC66_GL000585</name>
</gene>
<keyword evidence="3" id="KW-1185">Reference proteome</keyword>
<evidence type="ECO:0000313" key="2">
    <source>
        <dbReference type="EMBL" id="KRK46084.1"/>
    </source>
</evidence>
<dbReference type="STRING" id="1423719.FC66_GL000585"/>
<accession>A0A0R1HQT1</accession>
<keyword evidence="1" id="KW-1133">Transmembrane helix</keyword>
<protein>
    <submittedName>
        <fullName evidence="2">Uncharacterized protein</fullName>
    </submittedName>
</protein>
<dbReference type="Proteomes" id="UP000051450">
    <property type="component" value="Unassembled WGS sequence"/>
</dbReference>
<dbReference type="PATRIC" id="fig|1423719.4.peg.595"/>
<feature type="transmembrane region" description="Helical" evidence="1">
    <location>
        <begin position="57"/>
        <end position="77"/>
    </location>
</feature>
<feature type="transmembrane region" description="Helical" evidence="1">
    <location>
        <begin position="113"/>
        <end position="131"/>
    </location>
</feature>
<name>A0A0R1HQT1_9LACO</name>
<dbReference type="EMBL" id="AZDI01000002">
    <property type="protein sequence ID" value="KRK46084.1"/>
    <property type="molecule type" value="Genomic_DNA"/>
</dbReference>
<keyword evidence="1" id="KW-0812">Transmembrane</keyword>
<feature type="transmembrane region" description="Helical" evidence="1">
    <location>
        <begin position="6"/>
        <end position="29"/>
    </location>
</feature>
<reference evidence="2 3" key="1">
    <citation type="journal article" date="2015" name="Genome Announc.">
        <title>Expanding the biotechnology potential of lactobacilli through comparative genomics of 213 strains and associated genera.</title>
        <authorList>
            <person name="Sun Z."/>
            <person name="Harris H.M."/>
            <person name="McCann A."/>
            <person name="Guo C."/>
            <person name="Argimon S."/>
            <person name="Zhang W."/>
            <person name="Yang X."/>
            <person name="Jeffery I.B."/>
            <person name="Cooney J.C."/>
            <person name="Kagawa T.F."/>
            <person name="Liu W."/>
            <person name="Song Y."/>
            <person name="Salvetti E."/>
            <person name="Wrobel A."/>
            <person name="Rasinkangas P."/>
            <person name="Parkhill J."/>
            <person name="Rea M.C."/>
            <person name="O'Sullivan O."/>
            <person name="Ritari J."/>
            <person name="Douillard F.P."/>
            <person name="Paul Ross R."/>
            <person name="Yang R."/>
            <person name="Briner A.E."/>
            <person name="Felis G.E."/>
            <person name="de Vos W.M."/>
            <person name="Barrangou R."/>
            <person name="Klaenhammer T.R."/>
            <person name="Caufield P.W."/>
            <person name="Cui Y."/>
            <person name="Zhang H."/>
            <person name="O'Toole P.W."/>
        </authorList>
    </citation>
    <scope>NUCLEOTIDE SEQUENCE [LARGE SCALE GENOMIC DNA]</scope>
    <source>
        <strain evidence="2 3">DSM 15638</strain>
    </source>
</reference>
<keyword evidence="1" id="KW-0472">Membrane</keyword>
<dbReference type="AlphaFoldDB" id="A0A0R1HQT1"/>
<sequence length="153" mass="17678">MSLFILILIIIFSLIIGFYQAKFTLVRIVNATQLYYRDNDGTEQKIYTHRTMAKGGLHYLIGWCLILIVQLSVGYLLTNEAFSIDHSFKELYAEVLRDLMSAFRFSDVGNTSWSVWALTGFSSLFYTYFLIKKSPAIKEKLISKDDADFIDEK</sequence>
<proteinExistence type="predicted"/>
<organism evidence="2 3">
    <name type="scientific">Dellaglioa algida DSM 15638</name>
    <dbReference type="NCBI Taxonomy" id="1423719"/>
    <lineage>
        <taxon>Bacteria</taxon>
        <taxon>Bacillati</taxon>
        <taxon>Bacillota</taxon>
        <taxon>Bacilli</taxon>
        <taxon>Lactobacillales</taxon>
        <taxon>Lactobacillaceae</taxon>
        <taxon>Dellaglioa</taxon>
    </lineage>
</organism>
<evidence type="ECO:0000256" key="1">
    <source>
        <dbReference type="SAM" id="Phobius"/>
    </source>
</evidence>
<evidence type="ECO:0000313" key="3">
    <source>
        <dbReference type="Proteomes" id="UP000051450"/>
    </source>
</evidence>
<comment type="caution">
    <text evidence="2">The sequence shown here is derived from an EMBL/GenBank/DDBJ whole genome shotgun (WGS) entry which is preliminary data.</text>
</comment>